<sequence length="113" mass="12896">MATLMFDEVPYEKVREGLERKIIHTSNLMTVLIDFTDGPWEQPEPPHSHPHEQTSYVAAGEIIFFCEDEEPVKLKAGDMFAAPSGKKHTIQLLTPTARLVDSFNPIREDFLKK</sequence>
<gene>
    <name evidence="2" type="ORF">BC643_4429</name>
</gene>
<dbReference type="SUPFAM" id="SSF51182">
    <property type="entry name" value="RmlC-like cupins"/>
    <property type="match status" value="1"/>
</dbReference>
<dbReference type="Gene3D" id="2.60.120.10">
    <property type="entry name" value="Jelly Rolls"/>
    <property type="match status" value="1"/>
</dbReference>
<name>A0A419VVF6_9BACT</name>
<keyword evidence="3" id="KW-1185">Reference proteome</keyword>
<accession>A0A419VVF6</accession>
<dbReference type="AlphaFoldDB" id="A0A419VVF6"/>
<dbReference type="RefSeq" id="WP_170154656.1">
    <property type="nucleotide sequence ID" value="NZ_RAPN01000005.1"/>
</dbReference>
<dbReference type="PANTHER" id="PTHR40112:SF1">
    <property type="entry name" value="H2HPP ISOMERASE"/>
    <property type="match status" value="1"/>
</dbReference>
<dbReference type="Pfam" id="PF07883">
    <property type="entry name" value="Cupin_2"/>
    <property type="match status" value="1"/>
</dbReference>
<dbReference type="EMBL" id="RAPN01000005">
    <property type="protein sequence ID" value="RKD86113.1"/>
    <property type="molecule type" value="Genomic_DNA"/>
</dbReference>
<protein>
    <submittedName>
        <fullName evidence="2">Cupin domain-containing protein</fullName>
    </submittedName>
</protein>
<dbReference type="InterPro" id="IPR014710">
    <property type="entry name" value="RmlC-like_jellyroll"/>
</dbReference>
<comment type="caution">
    <text evidence="2">The sequence shown here is derived from an EMBL/GenBank/DDBJ whole genome shotgun (WGS) entry which is preliminary data.</text>
</comment>
<feature type="domain" description="Cupin type-2" evidence="1">
    <location>
        <begin position="44"/>
        <end position="91"/>
    </location>
</feature>
<dbReference type="InterPro" id="IPR013096">
    <property type="entry name" value="Cupin_2"/>
</dbReference>
<dbReference type="InterPro" id="IPR011051">
    <property type="entry name" value="RmlC_Cupin_sf"/>
</dbReference>
<evidence type="ECO:0000313" key="3">
    <source>
        <dbReference type="Proteomes" id="UP000283387"/>
    </source>
</evidence>
<dbReference type="InterPro" id="IPR052535">
    <property type="entry name" value="Bacilysin_H2HPP_isomerase"/>
</dbReference>
<proteinExistence type="predicted"/>
<dbReference type="CDD" id="cd02238">
    <property type="entry name" value="cupin_KdgF"/>
    <property type="match status" value="1"/>
</dbReference>
<evidence type="ECO:0000259" key="1">
    <source>
        <dbReference type="Pfam" id="PF07883"/>
    </source>
</evidence>
<evidence type="ECO:0000313" key="2">
    <source>
        <dbReference type="EMBL" id="RKD86113.1"/>
    </source>
</evidence>
<organism evidence="2 3">
    <name type="scientific">Mangrovibacterium diazotrophicum</name>
    <dbReference type="NCBI Taxonomy" id="1261403"/>
    <lineage>
        <taxon>Bacteria</taxon>
        <taxon>Pseudomonadati</taxon>
        <taxon>Bacteroidota</taxon>
        <taxon>Bacteroidia</taxon>
        <taxon>Marinilabiliales</taxon>
        <taxon>Prolixibacteraceae</taxon>
        <taxon>Mangrovibacterium</taxon>
    </lineage>
</organism>
<dbReference type="PANTHER" id="PTHR40112">
    <property type="entry name" value="H2HPP ISOMERASE"/>
    <property type="match status" value="1"/>
</dbReference>
<reference evidence="2 3" key="1">
    <citation type="submission" date="2018-09" db="EMBL/GenBank/DDBJ databases">
        <title>Genomic Encyclopedia of Archaeal and Bacterial Type Strains, Phase II (KMG-II): from individual species to whole genera.</title>
        <authorList>
            <person name="Goeker M."/>
        </authorList>
    </citation>
    <scope>NUCLEOTIDE SEQUENCE [LARGE SCALE GENOMIC DNA]</scope>
    <source>
        <strain evidence="2 3">DSM 27148</strain>
    </source>
</reference>
<dbReference type="Proteomes" id="UP000283387">
    <property type="component" value="Unassembled WGS sequence"/>
</dbReference>